<evidence type="ECO:0000256" key="7">
    <source>
        <dbReference type="ARBA" id="ARBA00022801"/>
    </source>
</evidence>
<dbReference type="Pfam" id="PF05195">
    <property type="entry name" value="AMP_N"/>
    <property type="match status" value="1"/>
</dbReference>
<proteinExistence type="inferred from homology"/>
<evidence type="ECO:0000313" key="14">
    <source>
        <dbReference type="EMBL" id="AMO39069.1"/>
    </source>
</evidence>
<dbReference type="Proteomes" id="UP000036902">
    <property type="component" value="Chromosome"/>
</dbReference>
<gene>
    <name evidence="14" type="ORF">AC731_010170</name>
</gene>
<dbReference type="EC" id="3.4.11.9" evidence="4"/>
<evidence type="ECO:0000256" key="5">
    <source>
        <dbReference type="ARBA" id="ARBA00022670"/>
    </source>
</evidence>
<dbReference type="GO" id="GO:0006508">
    <property type="term" value="P:proteolysis"/>
    <property type="evidence" value="ECO:0007669"/>
    <property type="project" value="UniProtKB-KW"/>
</dbReference>
<keyword evidence="6" id="KW-0479">Metal-binding</keyword>
<organism evidence="14 15">
    <name type="scientific">Thauera humireducens</name>
    <dbReference type="NCBI Taxonomy" id="1134435"/>
    <lineage>
        <taxon>Bacteria</taxon>
        <taxon>Pseudomonadati</taxon>
        <taxon>Pseudomonadota</taxon>
        <taxon>Betaproteobacteria</taxon>
        <taxon>Rhodocyclales</taxon>
        <taxon>Zoogloeaceae</taxon>
        <taxon>Thauera</taxon>
    </lineage>
</organism>
<keyword evidence="14" id="KW-0031">Aminopeptidase</keyword>
<keyword evidence="8" id="KW-0482">Metalloprotease</keyword>
<dbReference type="PROSITE" id="PS00491">
    <property type="entry name" value="PROLINE_PEPTIDASE"/>
    <property type="match status" value="1"/>
</dbReference>
<dbReference type="Pfam" id="PF00557">
    <property type="entry name" value="Peptidase_M24"/>
    <property type="match status" value="1"/>
</dbReference>
<sequence length="451" mass="50163">MNAPTIPNLNTPGDNTPFRARRDRLLARMQAAGGGVAILPTAPERIRNRDAHYPYRHDSYFYYLTGFREPEAVVVLVAGKEARQILFCREKNEEREIWDGYRYGPEAAREVFGFDEAWTIGDLDRRLPDYLADQPLLWSGLGYDNDWDAKVLGALNAVRDKARTGLTPPHSVRDLRAELDEMRLVKDASELATMRRAAQISADAHCRAMRATRPGRFEYEIEAELLHAFRAAGSQAPAYTSIVAGGANACVLHYVENDQRLQDGDLLLIDAGCELDGYASDITRTFPVSGRFSAAQREVYAIVLAAQAAARDATRPGAHWNQPHEAAVKVLAQGMLDLGLLKGSLDAVLENGDYRRFYMHRTGHWLGMDVHDAGEYKLGGDWRPLVEGMVLTIEPGCYIRPADDIPEAFWNIGIRIEDDAVVTADGCELITEGVPKAIDDVEALMREARHG</sequence>
<dbReference type="GO" id="GO:0005829">
    <property type="term" value="C:cytosol"/>
    <property type="evidence" value="ECO:0007669"/>
    <property type="project" value="TreeGrafter"/>
</dbReference>
<comment type="similarity">
    <text evidence="3">Belongs to the peptidase M24B family.</text>
</comment>
<evidence type="ECO:0000256" key="11">
    <source>
        <dbReference type="ARBA" id="ARBA00075356"/>
    </source>
</evidence>
<dbReference type="PANTHER" id="PTHR43226:SF4">
    <property type="entry name" value="XAA-PRO AMINOPEPTIDASE 3"/>
    <property type="match status" value="1"/>
</dbReference>
<evidence type="ECO:0000256" key="9">
    <source>
        <dbReference type="ARBA" id="ARBA00023211"/>
    </source>
</evidence>
<evidence type="ECO:0000256" key="12">
    <source>
        <dbReference type="ARBA" id="ARBA00081411"/>
    </source>
</evidence>
<dbReference type="STRING" id="1134435.AC731_010170"/>
<evidence type="ECO:0000256" key="6">
    <source>
        <dbReference type="ARBA" id="ARBA00022723"/>
    </source>
</evidence>
<dbReference type="InterPro" id="IPR029149">
    <property type="entry name" value="Creatin/AminoP/Spt16_N"/>
</dbReference>
<dbReference type="InterPro" id="IPR036005">
    <property type="entry name" value="Creatinase/aminopeptidase-like"/>
</dbReference>
<evidence type="ECO:0000256" key="2">
    <source>
        <dbReference type="ARBA" id="ARBA00001936"/>
    </source>
</evidence>
<keyword evidence="7" id="KW-0378">Hydrolase</keyword>
<evidence type="ECO:0000256" key="10">
    <source>
        <dbReference type="ARBA" id="ARBA00069363"/>
    </source>
</evidence>
<evidence type="ECO:0000256" key="1">
    <source>
        <dbReference type="ARBA" id="ARBA00001424"/>
    </source>
</evidence>
<keyword evidence="15" id="KW-1185">Reference proteome</keyword>
<accession>A0A127KAR9</accession>
<dbReference type="GO" id="GO:0030145">
    <property type="term" value="F:manganese ion binding"/>
    <property type="evidence" value="ECO:0007669"/>
    <property type="project" value="InterPro"/>
</dbReference>
<dbReference type="SUPFAM" id="SSF55920">
    <property type="entry name" value="Creatinase/aminopeptidase"/>
    <property type="match status" value="1"/>
</dbReference>
<evidence type="ECO:0000313" key="15">
    <source>
        <dbReference type="Proteomes" id="UP000036902"/>
    </source>
</evidence>
<evidence type="ECO:0000259" key="13">
    <source>
        <dbReference type="SMART" id="SM01011"/>
    </source>
</evidence>
<evidence type="ECO:0000256" key="8">
    <source>
        <dbReference type="ARBA" id="ARBA00023049"/>
    </source>
</evidence>
<dbReference type="InterPro" id="IPR001131">
    <property type="entry name" value="Peptidase_M24B_aminopep-P_CS"/>
</dbReference>
<dbReference type="InterPro" id="IPR007865">
    <property type="entry name" value="Aminopep_P_N"/>
</dbReference>
<dbReference type="EMBL" id="CP014646">
    <property type="protein sequence ID" value="AMO39069.1"/>
    <property type="molecule type" value="Genomic_DNA"/>
</dbReference>
<dbReference type="SMART" id="SM01011">
    <property type="entry name" value="AMP_N"/>
    <property type="match status" value="1"/>
</dbReference>
<comment type="cofactor">
    <cofactor evidence="2">
        <name>Mn(2+)</name>
        <dbReference type="ChEBI" id="CHEBI:29035"/>
    </cofactor>
</comment>
<dbReference type="KEGG" id="thu:AC731_010170"/>
<evidence type="ECO:0000256" key="4">
    <source>
        <dbReference type="ARBA" id="ARBA00012574"/>
    </source>
</evidence>
<comment type="catalytic activity">
    <reaction evidence="1">
        <text>Release of any N-terminal amino acid, including proline, that is linked to proline, even from a dipeptide or tripeptide.</text>
        <dbReference type="EC" id="3.4.11.9"/>
    </reaction>
</comment>
<dbReference type="SUPFAM" id="SSF53092">
    <property type="entry name" value="Creatinase/prolidase N-terminal domain"/>
    <property type="match status" value="1"/>
</dbReference>
<reference evidence="15" key="1">
    <citation type="submission" date="2016-03" db="EMBL/GenBank/DDBJ databases">
        <authorList>
            <person name="Ma C."/>
            <person name="Zhou S."/>
            <person name="Yang G."/>
        </authorList>
    </citation>
    <scope>NUCLEOTIDE SEQUENCE [LARGE SCALE GENOMIC DNA]</scope>
    <source>
        <strain evidence="15">SgZ-1</strain>
    </source>
</reference>
<feature type="domain" description="Aminopeptidase P N-terminal" evidence="13">
    <location>
        <begin position="13"/>
        <end position="148"/>
    </location>
</feature>
<keyword evidence="9" id="KW-0464">Manganese</keyword>
<dbReference type="PRINTS" id="PR00599">
    <property type="entry name" value="MAPEPTIDASE"/>
</dbReference>
<keyword evidence="5" id="KW-0645">Protease</keyword>
<dbReference type="InterPro" id="IPR000994">
    <property type="entry name" value="Pept_M24"/>
</dbReference>
<dbReference type="InterPro" id="IPR052433">
    <property type="entry name" value="X-Pro_dipept-like"/>
</dbReference>
<dbReference type="RefSeq" id="WP_048709971.1">
    <property type="nucleotide sequence ID" value="NZ_CP014646.1"/>
</dbReference>
<dbReference type="AlphaFoldDB" id="A0A127KAR9"/>
<dbReference type="Gene3D" id="3.90.230.10">
    <property type="entry name" value="Creatinase/methionine aminopeptidase superfamily"/>
    <property type="match status" value="1"/>
</dbReference>
<evidence type="ECO:0000256" key="3">
    <source>
        <dbReference type="ARBA" id="ARBA00008766"/>
    </source>
</evidence>
<dbReference type="PANTHER" id="PTHR43226">
    <property type="entry name" value="XAA-PRO AMINOPEPTIDASE 3"/>
    <property type="match status" value="1"/>
</dbReference>
<name>A0A127KAR9_9RHOO</name>
<dbReference type="GO" id="GO:0070006">
    <property type="term" value="F:metalloaminopeptidase activity"/>
    <property type="evidence" value="ECO:0007669"/>
    <property type="project" value="InterPro"/>
</dbReference>
<dbReference type="InterPro" id="IPR001714">
    <property type="entry name" value="Pept_M24_MAP"/>
</dbReference>
<dbReference type="CDD" id="cd01087">
    <property type="entry name" value="Prolidase"/>
    <property type="match status" value="1"/>
</dbReference>
<protein>
    <recommendedName>
        <fullName evidence="10">Xaa-Pro aminopeptidase</fullName>
        <ecNumber evidence="4">3.4.11.9</ecNumber>
    </recommendedName>
    <alternativeName>
        <fullName evidence="11">Aminopeptidase P II</fullName>
    </alternativeName>
    <alternativeName>
        <fullName evidence="12">X-Pro aminopeptidase</fullName>
    </alternativeName>
</protein>
<dbReference type="Gene3D" id="3.40.350.10">
    <property type="entry name" value="Creatinase/prolidase N-terminal domain"/>
    <property type="match status" value="1"/>
</dbReference>
<dbReference type="FunFam" id="3.90.230.10:FF:000002">
    <property type="entry name" value="Xaa-Pro aminopeptidase 3"/>
    <property type="match status" value="1"/>
</dbReference>